<sequence length="250" mass="28039">MAKVANLIALNLDPALTVQQEVMSKISRLIDLTAIGSLRLMTDIDSFKKASSVFSFTGPSITLIGSGDFHHLSLAILMKIKTPFTLILFDNHSDLMDMNSGYISCGSWVKESFSLSNLKGIIIVGVNPKDEALKFVNPFSKPIRIIPSSGHYENRFIDTLINEIDTKDIYISIDKDVLDTKWAMTNWNHGSMDLSELLDYLHILSVARRLIGVDICGEWKVYDRLFMTHDDLEAVLKNEKTNLKILDAVS</sequence>
<dbReference type="GO" id="GO:0008783">
    <property type="term" value="F:agmatinase activity"/>
    <property type="evidence" value="ECO:0007669"/>
    <property type="project" value="TreeGrafter"/>
</dbReference>
<dbReference type="InterPro" id="IPR023696">
    <property type="entry name" value="Ureohydrolase_dom_sf"/>
</dbReference>
<comment type="caution">
    <text evidence="2">The sequence shown here is derived from an EMBL/GenBank/DDBJ whole genome shotgun (WGS) entry which is preliminary data.</text>
</comment>
<dbReference type="PANTHER" id="PTHR11358:SF41">
    <property type="entry name" value="ARGINASE"/>
    <property type="match status" value="1"/>
</dbReference>
<dbReference type="PANTHER" id="PTHR11358">
    <property type="entry name" value="ARGINASE/AGMATINASE"/>
    <property type="match status" value="1"/>
</dbReference>
<gene>
    <name evidence="2" type="ORF">FWJ32_03250</name>
</gene>
<proteinExistence type="inferred from homology"/>
<dbReference type="GO" id="GO:0033389">
    <property type="term" value="P:putrescine biosynthetic process from arginine, via agmatine"/>
    <property type="evidence" value="ECO:0007669"/>
    <property type="project" value="TreeGrafter"/>
</dbReference>
<dbReference type="Proteomes" id="UP000322976">
    <property type="component" value="Unassembled WGS sequence"/>
</dbReference>
<dbReference type="Pfam" id="PF00491">
    <property type="entry name" value="Arginase"/>
    <property type="match status" value="1"/>
</dbReference>
<dbReference type="PROSITE" id="PS51409">
    <property type="entry name" value="ARGINASE_2"/>
    <property type="match status" value="1"/>
</dbReference>
<reference evidence="2 3" key="1">
    <citation type="submission" date="2019-08" db="EMBL/GenBank/DDBJ databases">
        <title>Calorimonas adulescens gen. nov., sp. nov., an anaerobic thermophilic bacterium from Sakhalin hot spring.</title>
        <authorList>
            <person name="Khomyakova M.A."/>
            <person name="Merkel A.Y."/>
            <person name="Novikov A."/>
            <person name="Bonch-Osmolovskaya E.A."/>
            <person name="Slobodkin A.I."/>
        </authorList>
    </citation>
    <scope>NUCLEOTIDE SEQUENCE [LARGE SCALE GENOMIC DNA]</scope>
    <source>
        <strain evidence="2 3">A05MB</strain>
    </source>
</reference>
<dbReference type="AlphaFoldDB" id="A0A5D8QEP8"/>
<evidence type="ECO:0000256" key="1">
    <source>
        <dbReference type="PROSITE-ProRule" id="PRU00742"/>
    </source>
</evidence>
<evidence type="ECO:0000313" key="3">
    <source>
        <dbReference type="Proteomes" id="UP000322976"/>
    </source>
</evidence>
<accession>A0A5D8QEP8</accession>
<protein>
    <recommendedName>
        <fullName evidence="4">Arginase family protein</fullName>
    </recommendedName>
</protein>
<dbReference type="Gene3D" id="3.40.800.10">
    <property type="entry name" value="Ureohydrolase domain"/>
    <property type="match status" value="1"/>
</dbReference>
<dbReference type="GO" id="GO:0046872">
    <property type="term" value="F:metal ion binding"/>
    <property type="evidence" value="ECO:0007669"/>
    <property type="project" value="InterPro"/>
</dbReference>
<comment type="similarity">
    <text evidence="1">Belongs to the arginase family.</text>
</comment>
<evidence type="ECO:0008006" key="4">
    <source>
        <dbReference type="Google" id="ProtNLM"/>
    </source>
</evidence>
<keyword evidence="3" id="KW-1185">Reference proteome</keyword>
<dbReference type="EMBL" id="VTPS01000003">
    <property type="protein sequence ID" value="TZE82982.1"/>
    <property type="molecule type" value="Genomic_DNA"/>
</dbReference>
<organism evidence="2 3">
    <name type="scientific">Calorimonas adulescens</name>
    <dbReference type="NCBI Taxonomy" id="2606906"/>
    <lineage>
        <taxon>Bacteria</taxon>
        <taxon>Bacillati</taxon>
        <taxon>Bacillota</taxon>
        <taxon>Clostridia</taxon>
        <taxon>Thermoanaerobacterales</taxon>
        <taxon>Thermoanaerobacteraceae</taxon>
        <taxon>Calorimonas</taxon>
    </lineage>
</organism>
<dbReference type="InterPro" id="IPR006035">
    <property type="entry name" value="Ureohydrolase"/>
</dbReference>
<name>A0A5D8QEP8_9THEO</name>
<dbReference type="RefSeq" id="WP_149544539.1">
    <property type="nucleotide sequence ID" value="NZ_VTPS01000003.1"/>
</dbReference>
<evidence type="ECO:0000313" key="2">
    <source>
        <dbReference type="EMBL" id="TZE82982.1"/>
    </source>
</evidence>
<dbReference type="SUPFAM" id="SSF52768">
    <property type="entry name" value="Arginase/deacetylase"/>
    <property type="match status" value="1"/>
</dbReference>